<evidence type="ECO:0000256" key="1">
    <source>
        <dbReference type="ARBA" id="ARBA00001947"/>
    </source>
</evidence>
<dbReference type="Pfam" id="PF13432">
    <property type="entry name" value="TPR_16"/>
    <property type="match status" value="2"/>
</dbReference>
<protein>
    <submittedName>
        <fullName evidence="9">Putative Zn-dependent protease, contains TPR repeats</fullName>
    </submittedName>
</protein>
<gene>
    <name evidence="9" type="ORF">SAMN02745161_0673</name>
</gene>
<dbReference type="PANTHER" id="PTHR22726">
    <property type="entry name" value="METALLOENDOPEPTIDASE OMA1"/>
    <property type="match status" value="1"/>
</dbReference>
<keyword evidence="4" id="KW-0378">Hydrolase</keyword>
<dbReference type="SMART" id="SM00028">
    <property type="entry name" value="TPR"/>
    <property type="match status" value="3"/>
</dbReference>
<keyword evidence="5" id="KW-0862">Zinc</keyword>
<dbReference type="EMBL" id="FSRG01000003">
    <property type="protein sequence ID" value="SIN77453.1"/>
    <property type="molecule type" value="Genomic_DNA"/>
</dbReference>
<evidence type="ECO:0000256" key="5">
    <source>
        <dbReference type="ARBA" id="ARBA00022833"/>
    </source>
</evidence>
<dbReference type="GO" id="GO:0016020">
    <property type="term" value="C:membrane"/>
    <property type="evidence" value="ECO:0007669"/>
    <property type="project" value="TreeGrafter"/>
</dbReference>
<dbReference type="Proteomes" id="UP000184694">
    <property type="component" value="Unassembled WGS sequence"/>
</dbReference>
<dbReference type="SUPFAM" id="SSF48452">
    <property type="entry name" value="TPR-like"/>
    <property type="match status" value="1"/>
</dbReference>
<organism evidence="9 10">
    <name type="scientific">Halodesulfovibrio marinisediminis DSM 17456</name>
    <dbReference type="NCBI Taxonomy" id="1121457"/>
    <lineage>
        <taxon>Bacteria</taxon>
        <taxon>Pseudomonadati</taxon>
        <taxon>Thermodesulfobacteriota</taxon>
        <taxon>Desulfovibrionia</taxon>
        <taxon>Desulfovibrionales</taxon>
        <taxon>Desulfovibrionaceae</taxon>
        <taxon>Halodesulfovibrio</taxon>
    </lineage>
</organism>
<dbReference type="InterPro" id="IPR011990">
    <property type="entry name" value="TPR-like_helical_dom_sf"/>
</dbReference>
<dbReference type="InterPro" id="IPR001915">
    <property type="entry name" value="Peptidase_M48"/>
</dbReference>
<dbReference type="GO" id="GO:0051603">
    <property type="term" value="P:proteolysis involved in protein catabolic process"/>
    <property type="evidence" value="ECO:0007669"/>
    <property type="project" value="TreeGrafter"/>
</dbReference>
<dbReference type="STRING" id="1121457.SAMN02745161_0673"/>
<dbReference type="PANTHER" id="PTHR22726:SF1">
    <property type="entry name" value="METALLOENDOPEPTIDASE OMA1, MITOCHONDRIAL"/>
    <property type="match status" value="1"/>
</dbReference>
<evidence type="ECO:0000256" key="4">
    <source>
        <dbReference type="ARBA" id="ARBA00022801"/>
    </source>
</evidence>
<dbReference type="PROSITE" id="PS50005">
    <property type="entry name" value="TPR"/>
    <property type="match status" value="1"/>
</dbReference>
<dbReference type="CDD" id="cd07333">
    <property type="entry name" value="M48C_bepA_like"/>
    <property type="match status" value="1"/>
</dbReference>
<name>A0A1N6E392_9BACT</name>
<comment type="cofactor">
    <cofactor evidence="1">
        <name>Zn(2+)</name>
        <dbReference type="ChEBI" id="CHEBI:29105"/>
    </cofactor>
</comment>
<dbReference type="GO" id="GO:0004222">
    <property type="term" value="F:metalloendopeptidase activity"/>
    <property type="evidence" value="ECO:0007669"/>
    <property type="project" value="InterPro"/>
</dbReference>
<dbReference type="RefSeq" id="WP_245796690.1">
    <property type="nucleotide sequence ID" value="NZ_FSRG01000003.1"/>
</dbReference>
<dbReference type="Pfam" id="PF01435">
    <property type="entry name" value="Peptidase_M48"/>
    <property type="match status" value="1"/>
</dbReference>
<keyword evidence="6" id="KW-0482">Metalloprotease</keyword>
<evidence type="ECO:0000313" key="9">
    <source>
        <dbReference type="EMBL" id="SIN77453.1"/>
    </source>
</evidence>
<proteinExistence type="predicted"/>
<dbReference type="InterPro" id="IPR051156">
    <property type="entry name" value="Mito/Outer_Membr_Metalloprot"/>
</dbReference>
<evidence type="ECO:0000256" key="6">
    <source>
        <dbReference type="ARBA" id="ARBA00023049"/>
    </source>
</evidence>
<evidence type="ECO:0000313" key="10">
    <source>
        <dbReference type="Proteomes" id="UP000184694"/>
    </source>
</evidence>
<keyword evidence="3" id="KW-0479">Metal-binding</keyword>
<dbReference type="AlphaFoldDB" id="A0A1N6E392"/>
<dbReference type="GO" id="GO:0046872">
    <property type="term" value="F:metal ion binding"/>
    <property type="evidence" value="ECO:0007669"/>
    <property type="project" value="UniProtKB-KW"/>
</dbReference>
<evidence type="ECO:0000256" key="2">
    <source>
        <dbReference type="ARBA" id="ARBA00022670"/>
    </source>
</evidence>
<dbReference type="Gene3D" id="1.25.40.10">
    <property type="entry name" value="Tetratricopeptide repeat domain"/>
    <property type="match status" value="1"/>
</dbReference>
<feature type="repeat" description="TPR" evidence="7">
    <location>
        <begin position="320"/>
        <end position="353"/>
    </location>
</feature>
<sequence>MGCNLTMKKALQHYHTTNNAPFWKNLLCALVAVLIVALPPVQLAKANILDTFGKFGVKEEAELGKKFSILVKSRMPIIEDPEIVSYVEGVLDRLQEHIPPQPFPFEVNVIVDDTLNAFAVPGGYVFVHTGMLLEMEHESELAGVLAHELAHITQRHIAKRIEKSQKVQLISLVGMLAGAVLGATTESGSNVTGGLITGSMAAGQAALLNYSRDDEREADHMGLIYLTEAGYNPKGLANSFAKIRKRKWQSGSNMPTYLSTHPAVEERQDYLADRVASLPKDLQDRPENDTKFKRVQTLVRSQFTDPATALTYFAKQEQTPLILMGQGIAAARINKVKQAADFFERAVEGAPKDYLVLREAGKFHYTKGDTNKAIFLLQKAAVRNPDDLMTLFYYARLLNDKGDSKTAATYYQKILQVLPEDSEVHFFYGKMLGQSGDEFNGHLHLAYSALYRNDAKKTAYHMKKAKAVATNEKQTAALELLKKQRDERAAYWE</sequence>
<keyword evidence="10" id="KW-1185">Reference proteome</keyword>
<feature type="domain" description="Peptidase M48" evidence="8">
    <location>
        <begin position="86"/>
        <end position="271"/>
    </location>
</feature>
<reference evidence="10" key="1">
    <citation type="submission" date="2016-11" db="EMBL/GenBank/DDBJ databases">
        <authorList>
            <person name="Varghese N."/>
            <person name="Submissions S."/>
        </authorList>
    </citation>
    <scope>NUCLEOTIDE SEQUENCE [LARGE SCALE GENOMIC DNA]</scope>
    <source>
        <strain evidence="10">DSM 17456</strain>
    </source>
</reference>
<accession>A0A1N6E392</accession>
<keyword evidence="7" id="KW-0802">TPR repeat</keyword>
<evidence type="ECO:0000256" key="3">
    <source>
        <dbReference type="ARBA" id="ARBA00022723"/>
    </source>
</evidence>
<evidence type="ECO:0000259" key="8">
    <source>
        <dbReference type="Pfam" id="PF01435"/>
    </source>
</evidence>
<dbReference type="InterPro" id="IPR019734">
    <property type="entry name" value="TPR_rpt"/>
</dbReference>
<dbReference type="Gene3D" id="3.30.2010.10">
    <property type="entry name" value="Metalloproteases ('zincins'), catalytic domain"/>
    <property type="match status" value="1"/>
</dbReference>
<evidence type="ECO:0000256" key="7">
    <source>
        <dbReference type="PROSITE-ProRule" id="PRU00339"/>
    </source>
</evidence>
<keyword evidence="2 9" id="KW-0645">Protease</keyword>